<dbReference type="Proteomes" id="UP000805704">
    <property type="component" value="Chromosome 23"/>
</dbReference>
<proteinExistence type="predicted"/>
<dbReference type="EMBL" id="CM024811">
    <property type="protein sequence ID" value="KAG8004949.1"/>
    <property type="molecule type" value="Genomic_DNA"/>
</dbReference>
<name>A0ACB7ERW5_NIBAL</name>
<comment type="caution">
    <text evidence="1">The sequence shown here is derived from an EMBL/GenBank/DDBJ whole genome shotgun (WGS) entry which is preliminary data.</text>
</comment>
<keyword evidence="2" id="KW-1185">Reference proteome</keyword>
<organism evidence="1 2">
    <name type="scientific">Nibea albiflora</name>
    <name type="common">Yellow drum</name>
    <name type="synonym">Corvina albiflora</name>
    <dbReference type="NCBI Taxonomy" id="240163"/>
    <lineage>
        <taxon>Eukaryota</taxon>
        <taxon>Metazoa</taxon>
        <taxon>Chordata</taxon>
        <taxon>Craniata</taxon>
        <taxon>Vertebrata</taxon>
        <taxon>Euteleostomi</taxon>
        <taxon>Actinopterygii</taxon>
        <taxon>Neopterygii</taxon>
        <taxon>Teleostei</taxon>
        <taxon>Neoteleostei</taxon>
        <taxon>Acanthomorphata</taxon>
        <taxon>Eupercaria</taxon>
        <taxon>Sciaenidae</taxon>
        <taxon>Nibea</taxon>
    </lineage>
</organism>
<sequence length="101" mass="10894">MGRGTMAGPIRRAAVTDTATEDPKNAWSRARAMDLTATTTTTTAAALPRSPHLTPLMSHGALGHLQRRPPYASEKPHRTSSSGSSSSRDERRHCGLSRKED</sequence>
<protein>
    <submittedName>
        <fullName evidence="1">Uncharacterized protein</fullName>
    </submittedName>
</protein>
<gene>
    <name evidence="1" type="ORF">GBF38_010793</name>
</gene>
<evidence type="ECO:0000313" key="1">
    <source>
        <dbReference type="EMBL" id="KAG8004949.1"/>
    </source>
</evidence>
<accession>A0ACB7ERW5</accession>
<reference evidence="1" key="1">
    <citation type="submission" date="2020-04" db="EMBL/GenBank/DDBJ databases">
        <title>A chromosome-scale assembly and high-density genetic map of the yellow drum (Nibea albiflora) genome.</title>
        <authorList>
            <person name="Xu D."/>
            <person name="Zhang W."/>
            <person name="Chen R."/>
            <person name="Tan P."/>
            <person name="Wang L."/>
            <person name="Song H."/>
            <person name="Tian L."/>
            <person name="Zhu Q."/>
            <person name="Wang B."/>
        </authorList>
    </citation>
    <scope>NUCLEOTIDE SEQUENCE</scope>
    <source>
        <strain evidence="1">ZJHYS-2018</strain>
    </source>
</reference>
<evidence type="ECO:0000313" key="2">
    <source>
        <dbReference type="Proteomes" id="UP000805704"/>
    </source>
</evidence>